<dbReference type="FunFam" id="3.40.50.720:FF:000084">
    <property type="entry name" value="Short-chain dehydrogenase reductase"/>
    <property type="match status" value="1"/>
</dbReference>
<dbReference type="PANTHER" id="PTHR24321:SF8">
    <property type="entry name" value="ESTRADIOL 17-BETA-DEHYDROGENASE 8-RELATED"/>
    <property type="match status" value="1"/>
</dbReference>
<evidence type="ECO:0000256" key="2">
    <source>
        <dbReference type="ARBA" id="ARBA00023002"/>
    </source>
</evidence>
<dbReference type="CDD" id="cd05233">
    <property type="entry name" value="SDR_c"/>
    <property type="match status" value="1"/>
</dbReference>
<dbReference type="STRING" id="1856405.BFC17_08485"/>
<evidence type="ECO:0000313" key="3">
    <source>
        <dbReference type="EMBL" id="OFI36155.1"/>
    </source>
</evidence>
<dbReference type="EMBL" id="MJIC01000002">
    <property type="protein sequence ID" value="OFI36155.1"/>
    <property type="molecule type" value="Genomic_DNA"/>
</dbReference>
<evidence type="ECO:0000313" key="4">
    <source>
        <dbReference type="Proteomes" id="UP000176037"/>
    </source>
</evidence>
<reference evidence="3 4" key="1">
    <citation type="submission" date="2016-09" db="EMBL/GenBank/DDBJ databases">
        <title>Alteromonas lipolytica, a new species isolated from sea water.</title>
        <authorList>
            <person name="Wu Y.-H."/>
            <person name="Cheng H."/>
            <person name="Xu X.-W."/>
        </authorList>
    </citation>
    <scope>NUCLEOTIDE SEQUENCE [LARGE SCALE GENOMIC DNA]</scope>
    <source>
        <strain evidence="3 4">JW12</strain>
    </source>
</reference>
<keyword evidence="2" id="KW-0560">Oxidoreductase</keyword>
<dbReference type="AlphaFoldDB" id="A0A1E8FJQ6"/>
<dbReference type="RefSeq" id="WP_070174562.1">
    <property type="nucleotide sequence ID" value="NZ_BMJR01000007.1"/>
</dbReference>
<dbReference type="InterPro" id="IPR002347">
    <property type="entry name" value="SDR_fam"/>
</dbReference>
<dbReference type="Pfam" id="PF13561">
    <property type="entry name" value="adh_short_C2"/>
    <property type="match status" value="1"/>
</dbReference>
<dbReference type="GO" id="GO:0016491">
    <property type="term" value="F:oxidoreductase activity"/>
    <property type="evidence" value="ECO:0007669"/>
    <property type="project" value="UniProtKB-KW"/>
</dbReference>
<comment type="similarity">
    <text evidence="1">Belongs to the short-chain dehydrogenases/reductases (SDR) family.</text>
</comment>
<comment type="caution">
    <text evidence="3">The sequence shown here is derived from an EMBL/GenBank/DDBJ whole genome shotgun (WGS) entry which is preliminary data.</text>
</comment>
<protein>
    <submittedName>
        <fullName evidence="3">Oxidoreductase</fullName>
    </submittedName>
</protein>
<dbReference type="PANTHER" id="PTHR24321">
    <property type="entry name" value="DEHYDROGENASES, SHORT CHAIN"/>
    <property type="match status" value="1"/>
</dbReference>
<dbReference type="PRINTS" id="PR00080">
    <property type="entry name" value="SDRFAMILY"/>
</dbReference>
<gene>
    <name evidence="3" type="ORF">BFC17_08485</name>
</gene>
<sequence length="255" mass="26204">MNVTFDFSGKVALVTGAASGMGLAAAKAFAKAGASVMLADVNKEALSKALDDIVTDGGKAEIFVCDVTNEDNVAALVKNTVDTFGDLDFAYNNAGIQVPATGAAEEKAEDFDKVNAINLRGVWACMKHELAYMKTRNKGAIVNCSSTGGLVGLEKLAAYHASKHGVIGMTKSAALEYAPTGIRINAVCPGAIDTPMVSAMLEEGALTEELIAASQPIGRLGKAEEIASAVLFLCSDAASFIVGIALPVEGGFTAH</sequence>
<dbReference type="InterPro" id="IPR036291">
    <property type="entry name" value="NAD(P)-bd_dom_sf"/>
</dbReference>
<evidence type="ECO:0000256" key="1">
    <source>
        <dbReference type="ARBA" id="ARBA00006484"/>
    </source>
</evidence>
<dbReference type="NCBIfam" id="NF005559">
    <property type="entry name" value="PRK07231.1"/>
    <property type="match status" value="1"/>
</dbReference>
<keyword evidence="4" id="KW-1185">Reference proteome</keyword>
<organism evidence="3 4">
    <name type="scientific">Alteromonas lipolytica</name>
    <dbReference type="NCBI Taxonomy" id="1856405"/>
    <lineage>
        <taxon>Bacteria</taxon>
        <taxon>Pseudomonadati</taxon>
        <taxon>Pseudomonadota</taxon>
        <taxon>Gammaproteobacteria</taxon>
        <taxon>Alteromonadales</taxon>
        <taxon>Alteromonadaceae</taxon>
        <taxon>Alteromonas/Salinimonas group</taxon>
        <taxon>Alteromonas</taxon>
    </lineage>
</organism>
<dbReference type="Gene3D" id="3.40.50.720">
    <property type="entry name" value="NAD(P)-binding Rossmann-like Domain"/>
    <property type="match status" value="1"/>
</dbReference>
<dbReference type="Proteomes" id="UP000176037">
    <property type="component" value="Unassembled WGS sequence"/>
</dbReference>
<accession>A0A1E8FJQ6</accession>
<dbReference type="SUPFAM" id="SSF51735">
    <property type="entry name" value="NAD(P)-binding Rossmann-fold domains"/>
    <property type="match status" value="1"/>
</dbReference>
<dbReference type="PRINTS" id="PR00081">
    <property type="entry name" value="GDHRDH"/>
</dbReference>
<proteinExistence type="inferred from homology"/>
<name>A0A1E8FJQ6_9ALTE</name>